<evidence type="ECO:0000313" key="2">
    <source>
        <dbReference type="Proteomes" id="UP000605099"/>
    </source>
</evidence>
<reference evidence="2" key="1">
    <citation type="journal article" date="2019" name="Int. J. Syst. Evol. Microbiol.">
        <title>The Global Catalogue of Microorganisms (GCM) 10K type strain sequencing project: providing services to taxonomists for standard genome sequencing and annotation.</title>
        <authorList>
            <consortium name="The Broad Institute Genomics Platform"/>
            <consortium name="The Broad Institute Genome Sequencing Center for Infectious Disease"/>
            <person name="Wu L."/>
            <person name="Ma J."/>
        </authorList>
    </citation>
    <scope>NUCLEOTIDE SEQUENCE [LARGE SCALE GENOMIC DNA]</scope>
    <source>
        <strain evidence="2">CGMCC 1.6784</strain>
    </source>
</reference>
<organism evidence="1 2">
    <name type="scientific">Novosphingobium indicum</name>
    <dbReference type="NCBI Taxonomy" id="462949"/>
    <lineage>
        <taxon>Bacteria</taxon>
        <taxon>Pseudomonadati</taxon>
        <taxon>Pseudomonadota</taxon>
        <taxon>Alphaproteobacteria</taxon>
        <taxon>Sphingomonadales</taxon>
        <taxon>Sphingomonadaceae</taxon>
        <taxon>Novosphingobium</taxon>
    </lineage>
</organism>
<dbReference type="EMBL" id="BMLK01000078">
    <property type="protein sequence ID" value="GGN63301.1"/>
    <property type="molecule type" value="Genomic_DNA"/>
</dbReference>
<keyword evidence="2" id="KW-1185">Reference proteome</keyword>
<protein>
    <submittedName>
        <fullName evidence="1">Uncharacterized protein</fullName>
    </submittedName>
</protein>
<dbReference type="Proteomes" id="UP000605099">
    <property type="component" value="Unassembled WGS sequence"/>
</dbReference>
<gene>
    <name evidence="1" type="ORF">GCM10011349_47740</name>
</gene>
<sequence length="122" mass="13594">MAGKPRWRGSQGLLMSCGSRLSCSPVPGTVTAKYPMTTATPPAWLLTLRNLNREIVIVEDVTVPLQDGDCPEYIGDELTLWLRAHGIRARRIDRVRLDVVRFGFENREDAARFRAACGLPAK</sequence>
<proteinExistence type="predicted"/>
<name>A0ABQ2K3V8_9SPHN</name>
<evidence type="ECO:0000313" key="1">
    <source>
        <dbReference type="EMBL" id="GGN63301.1"/>
    </source>
</evidence>
<comment type="caution">
    <text evidence="1">The sequence shown here is derived from an EMBL/GenBank/DDBJ whole genome shotgun (WGS) entry which is preliminary data.</text>
</comment>
<accession>A0ABQ2K3V8</accession>